<proteinExistence type="predicted"/>
<evidence type="ECO:0000256" key="6">
    <source>
        <dbReference type="SAM" id="Phobius"/>
    </source>
</evidence>
<keyword evidence="10" id="KW-1185">Reference proteome</keyword>
<dbReference type="InterPro" id="IPR003838">
    <property type="entry name" value="ABC3_permease_C"/>
</dbReference>
<feature type="domain" description="MacB-like periplasmic core" evidence="8">
    <location>
        <begin position="18"/>
        <end position="242"/>
    </location>
</feature>
<dbReference type="EMBL" id="BAAAFA010000003">
    <property type="protein sequence ID" value="GAA0814849.1"/>
    <property type="molecule type" value="Genomic_DNA"/>
</dbReference>
<feature type="transmembrane region" description="Helical" evidence="6">
    <location>
        <begin position="361"/>
        <end position="389"/>
    </location>
</feature>
<organism evidence="9 10">
    <name type="scientific">Colwellia asteriadis</name>
    <dbReference type="NCBI Taxonomy" id="517723"/>
    <lineage>
        <taxon>Bacteria</taxon>
        <taxon>Pseudomonadati</taxon>
        <taxon>Pseudomonadota</taxon>
        <taxon>Gammaproteobacteria</taxon>
        <taxon>Alteromonadales</taxon>
        <taxon>Colwelliaceae</taxon>
        <taxon>Colwellia</taxon>
    </lineage>
</organism>
<evidence type="ECO:0000259" key="7">
    <source>
        <dbReference type="Pfam" id="PF02687"/>
    </source>
</evidence>
<feature type="transmembrane region" description="Helical" evidence="6">
    <location>
        <begin position="15"/>
        <end position="34"/>
    </location>
</feature>
<keyword evidence="3 6" id="KW-0812">Transmembrane</keyword>
<dbReference type="RefSeq" id="WP_215981410.1">
    <property type="nucleotide sequence ID" value="NZ_BAAAFA010000003.1"/>
</dbReference>
<evidence type="ECO:0000256" key="3">
    <source>
        <dbReference type="ARBA" id="ARBA00022692"/>
    </source>
</evidence>
<keyword evidence="2" id="KW-1003">Cell membrane</keyword>
<feature type="transmembrane region" description="Helical" evidence="6">
    <location>
        <begin position="313"/>
        <end position="341"/>
    </location>
</feature>
<keyword evidence="5 6" id="KW-0472">Membrane</keyword>
<name>A0ABN1L5Q7_9GAMM</name>
<comment type="subcellular location">
    <subcellularLocation>
        <location evidence="1">Cell membrane</location>
        <topology evidence="1">Multi-pass membrane protein</topology>
    </subcellularLocation>
</comment>
<evidence type="ECO:0000256" key="5">
    <source>
        <dbReference type="ARBA" id="ARBA00023136"/>
    </source>
</evidence>
<feature type="domain" description="ABC3 transporter permease C-terminal" evidence="7">
    <location>
        <begin position="274"/>
        <end position="388"/>
    </location>
</feature>
<dbReference type="Pfam" id="PF02687">
    <property type="entry name" value="FtsX"/>
    <property type="match status" value="1"/>
</dbReference>
<evidence type="ECO:0000256" key="2">
    <source>
        <dbReference type="ARBA" id="ARBA00022475"/>
    </source>
</evidence>
<dbReference type="PANTHER" id="PTHR43738:SF2">
    <property type="entry name" value="ABC TRANSPORTER PERMEASE"/>
    <property type="match status" value="1"/>
</dbReference>
<comment type="caution">
    <text evidence="9">The sequence shown here is derived from an EMBL/GenBank/DDBJ whole genome shotgun (WGS) entry which is preliminary data.</text>
</comment>
<accession>A0ABN1L5Q7</accession>
<evidence type="ECO:0000259" key="8">
    <source>
        <dbReference type="Pfam" id="PF12704"/>
    </source>
</evidence>
<evidence type="ECO:0000256" key="4">
    <source>
        <dbReference type="ARBA" id="ARBA00022989"/>
    </source>
</evidence>
<protein>
    <submittedName>
        <fullName evidence="9">ABC transporter permease</fullName>
    </submittedName>
</protein>
<dbReference type="InterPro" id="IPR025857">
    <property type="entry name" value="MacB_PCD"/>
</dbReference>
<dbReference type="InterPro" id="IPR051125">
    <property type="entry name" value="ABC-4/HrtB_transporter"/>
</dbReference>
<feature type="transmembrane region" description="Helical" evidence="6">
    <location>
        <begin position="274"/>
        <end position="292"/>
    </location>
</feature>
<evidence type="ECO:0000256" key="1">
    <source>
        <dbReference type="ARBA" id="ARBA00004651"/>
    </source>
</evidence>
<dbReference type="PANTHER" id="PTHR43738">
    <property type="entry name" value="ABC TRANSPORTER, MEMBRANE PROTEIN"/>
    <property type="match status" value="1"/>
</dbReference>
<evidence type="ECO:0000313" key="9">
    <source>
        <dbReference type="EMBL" id="GAA0814849.1"/>
    </source>
</evidence>
<sequence>MFLRIATKSLLNRKGSVLLTLLAMTISILVMFGVEHIRTQAKTSFANTISGVDLIVGTRTGSLNLLLYSVFRMGSPTNNISWEAFTKISTDERVAWTIPISLGDSHKGYRVLGTNQSYFTHFKYGDQQPLTFNNGKPFEHIFDVVLGADIAKKLGYKLGDKITLAHGLVSTSFSNHDDTPFTIVGILQATGTPVDQTLHISLKGLDALHVNWQHQTAPTSITALMVGLKSKMSTFTVQRNINTSKDEPLLAILPGVAIAELWQTMAILENVLRLISLFVFISAIIGLSAMMLSSIRERDQEIKLLRAIGASSFFLYCFIKLEAMMITLLSTSIAVILLYLFLLMTKPYLVDNFGLALSENIMAIINIQWLAMIFICTFIAAIPAAFIAFKRAKC</sequence>
<gene>
    <name evidence="9" type="ORF">GCM10009111_12350</name>
</gene>
<dbReference type="Proteomes" id="UP001500021">
    <property type="component" value="Unassembled WGS sequence"/>
</dbReference>
<dbReference type="Pfam" id="PF12704">
    <property type="entry name" value="MacB_PCD"/>
    <property type="match status" value="1"/>
</dbReference>
<evidence type="ECO:0000313" key="10">
    <source>
        <dbReference type="Proteomes" id="UP001500021"/>
    </source>
</evidence>
<reference evidence="9 10" key="1">
    <citation type="journal article" date="2019" name="Int. J. Syst. Evol. Microbiol.">
        <title>The Global Catalogue of Microorganisms (GCM) 10K type strain sequencing project: providing services to taxonomists for standard genome sequencing and annotation.</title>
        <authorList>
            <consortium name="The Broad Institute Genomics Platform"/>
            <consortium name="The Broad Institute Genome Sequencing Center for Infectious Disease"/>
            <person name="Wu L."/>
            <person name="Ma J."/>
        </authorList>
    </citation>
    <scope>NUCLEOTIDE SEQUENCE [LARGE SCALE GENOMIC DNA]</scope>
    <source>
        <strain evidence="9 10">JCM 15608</strain>
    </source>
</reference>
<keyword evidence="4 6" id="KW-1133">Transmembrane helix</keyword>